<dbReference type="CDD" id="cd20736">
    <property type="entry name" value="PoNe_Nuclease"/>
    <property type="match status" value="1"/>
</dbReference>
<dbReference type="NCBIfam" id="TIGR00252">
    <property type="entry name" value="YraN family protein"/>
    <property type="match status" value="1"/>
</dbReference>
<dbReference type="RefSeq" id="WP_045052890.1">
    <property type="nucleotide sequence ID" value="NZ_CAWMDP010000017.1"/>
</dbReference>
<dbReference type="Proteomes" id="UP000032452">
    <property type="component" value="Unassembled WGS sequence"/>
</dbReference>
<reference evidence="3 4" key="1">
    <citation type="submission" date="2015-02" db="EMBL/GenBank/DDBJ databases">
        <title>Draft genome of a novel marine cyanobacterium (Chroococcales) isolated from South Atlantic Ocean.</title>
        <authorList>
            <person name="Rigonato J."/>
            <person name="Alvarenga D.O."/>
            <person name="Branco L.H."/>
            <person name="Varani A.M."/>
            <person name="Brandini F.P."/>
            <person name="Fiore M.F."/>
        </authorList>
    </citation>
    <scope>NUCLEOTIDE SEQUENCE [LARGE SCALE GENOMIC DNA]</scope>
    <source>
        <strain evidence="3 4">CENA595</strain>
    </source>
</reference>
<dbReference type="HAMAP" id="MF_00048">
    <property type="entry name" value="UPF0102"/>
    <property type="match status" value="1"/>
</dbReference>
<evidence type="ECO:0000256" key="2">
    <source>
        <dbReference type="HAMAP-Rule" id="MF_00048"/>
    </source>
</evidence>
<dbReference type="InterPro" id="IPR011335">
    <property type="entry name" value="Restrct_endonuc-II-like"/>
</dbReference>
<dbReference type="OrthoDB" id="9802516at2"/>
<dbReference type="InterPro" id="IPR003509">
    <property type="entry name" value="UPF0102_YraN-like"/>
</dbReference>
<accession>A0A0D8ZXP6</accession>
<dbReference type="PATRIC" id="fig|1618023.3.peg.1627"/>
<evidence type="ECO:0000313" key="4">
    <source>
        <dbReference type="Proteomes" id="UP000032452"/>
    </source>
</evidence>
<dbReference type="EMBL" id="JYON01000001">
    <property type="protein sequence ID" value="KJH73540.1"/>
    <property type="molecule type" value="Genomic_DNA"/>
</dbReference>
<dbReference type="STRING" id="1618023.UH38_01900"/>
<dbReference type="GO" id="GO:0003676">
    <property type="term" value="F:nucleic acid binding"/>
    <property type="evidence" value="ECO:0007669"/>
    <property type="project" value="InterPro"/>
</dbReference>
<dbReference type="PANTHER" id="PTHR34039">
    <property type="entry name" value="UPF0102 PROTEIN YRAN"/>
    <property type="match status" value="1"/>
</dbReference>
<protein>
    <recommendedName>
        <fullName evidence="2">UPF0102 protein UH38_01900</fullName>
    </recommendedName>
</protein>
<gene>
    <name evidence="3" type="ORF">UH38_01900</name>
</gene>
<comment type="similarity">
    <text evidence="1 2">Belongs to the UPF0102 family.</text>
</comment>
<dbReference type="PANTHER" id="PTHR34039:SF1">
    <property type="entry name" value="UPF0102 PROTEIN YRAN"/>
    <property type="match status" value="1"/>
</dbReference>
<name>A0A0D8ZXP6_9CYAN</name>
<dbReference type="Gene3D" id="3.40.1350.10">
    <property type="match status" value="1"/>
</dbReference>
<dbReference type="Pfam" id="PF02021">
    <property type="entry name" value="UPF0102"/>
    <property type="match status" value="1"/>
</dbReference>
<sequence>MARSSSHYPDIGVLGEDFIAQWLQSSGWKILHRRWRCRWGEIDIIASNLETLAFVEVKTRSAGSWDEGGLLAITPQKQAKLWKTAQSFLATYQNFAEYPCRFDVALVCCQKLPSKVQQSSFDCKYNLSLYEYIAGAF</sequence>
<comment type="caution">
    <text evidence="3">The sequence shown here is derived from an EMBL/GenBank/DDBJ whole genome shotgun (WGS) entry which is preliminary data.</text>
</comment>
<evidence type="ECO:0000256" key="1">
    <source>
        <dbReference type="ARBA" id="ARBA00006738"/>
    </source>
</evidence>
<dbReference type="AlphaFoldDB" id="A0A0D8ZXP6"/>
<evidence type="ECO:0000313" key="3">
    <source>
        <dbReference type="EMBL" id="KJH73540.1"/>
    </source>
</evidence>
<proteinExistence type="inferred from homology"/>
<organism evidence="3 4">
    <name type="scientific">Aliterella atlantica CENA595</name>
    <dbReference type="NCBI Taxonomy" id="1618023"/>
    <lineage>
        <taxon>Bacteria</taxon>
        <taxon>Bacillati</taxon>
        <taxon>Cyanobacteriota</taxon>
        <taxon>Cyanophyceae</taxon>
        <taxon>Chroococcidiopsidales</taxon>
        <taxon>Aliterellaceae</taxon>
        <taxon>Aliterella</taxon>
    </lineage>
</organism>
<keyword evidence="4" id="KW-1185">Reference proteome</keyword>
<dbReference type="SUPFAM" id="SSF52980">
    <property type="entry name" value="Restriction endonuclease-like"/>
    <property type="match status" value="1"/>
</dbReference>
<dbReference type="InterPro" id="IPR011856">
    <property type="entry name" value="tRNA_endonuc-like_dom_sf"/>
</dbReference>